<dbReference type="InterPro" id="IPR050330">
    <property type="entry name" value="Bact_OuterMem_StrucFunc"/>
</dbReference>
<dbReference type="InterPro" id="IPR006665">
    <property type="entry name" value="OmpA-like"/>
</dbReference>
<evidence type="ECO:0000256" key="3">
    <source>
        <dbReference type="ARBA" id="ARBA00022475"/>
    </source>
</evidence>
<keyword evidence="3" id="KW-1003">Cell membrane</keyword>
<feature type="domain" description="OmpA-like" evidence="9">
    <location>
        <begin position="120"/>
        <end position="241"/>
    </location>
</feature>
<protein>
    <submittedName>
        <fullName evidence="10">Flagellar motor protein MotS</fullName>
    </submittedName>
</protein>
<keyword evidence="4 8" id="KW-0812">Transmembrane</keyword>
<name>A0ABU5IZF7_9BACI</name>
<organism evidence="10 11">
    <name type="scientific">Robertmurraya mangrovi</name>
    <dbReference type="NCBI Taxonomy" id="3098077"/>
    <lineage>
        <taxon>Bacteria</taxon>
        <taxon>Bacillati</taxon>
        <taxon>Bacillota</taxon>
        <taxon>Bacilli</taxon>
        <taxon>Bacillales</taxon>
        <taxon>Bacillaceae</taxon>
        <taxon>Robertmurraya</taxon>
    </lineage>
</organism>
<evidence type="ECO:0000256" key="7">
    <source>
        <dbReference type="PROSITE-ProRule" id="PRU00473"/>
    </source>
</evidence>
<dbReference type="CDD" id="cd07185">
    <property type="entry name" value="OmpA_C-like"/>
    <property type="match status" value="1"/>
</dbReference>
<keyword evidence="10" id="KW-0969">Cilium</keyword>
<dbReference type="Proteomes" id="UP001290455">
    <property type="component" value="Unassembled WGS sequence"/>
</dbReference>
<evidence type="ECO:0000256" key="8">
    <source>
        <dbReference type="SAM" id="Phobius"/>
    </source>
</evidence>
<dbReference type="PANTHER" id="PTHR30329">
    <property type="entry name" value="STATOR ELEMENT OF FLAGELLAR MOTOR COMPLEX"/>
    <property type="match status" value="1"/>
</dbReference>
<dbReference type="InterPro" id="IPR036737">
    <property type="entry name" value="OmpA-like_sf"/>
</dbReference>
<keyword evidence="6 7" id="KW-0472">Membrane</keyword>
<gene>
    <name evidence="10" type="primary">motS</name>
    <name evidence="10" type="ORF">SM124_12365</name>
</gene>
<dbReference type="Pfam" id="PF00691">
    <property type="entry name" value="OmpA"/>
    <property type="match status" value="1"/>
</dbReference>
<evidence type="ECO:0000256" key="5">
    <source>
        <dbReference type="ARBA" id="ARBA00022989"/>
    </source>
</evidence>
<evidence type="ECO:0000256" key="2">
    <source>
        <dbReference type="ARBA" id="ARBA00008914"/>
    </source>
</evidence>
<evidence type="ECO:0000256" key="4">
    <source>
        <dbReference type="ARBA" id="ARBA00022692"/>
    </source>
</evidence>
<dbReference type="NCBIfam" id="NF005382">
    <property type="entry name" value="PRK06925.1"/>
    <property type="match status" value="1"/>
</dbReference>
<dbReference type="SUPFAM" id="SSF103088">
    <property type="entry name" value="OmpA-like"/>
    <property type="match status" value="1"/>
</dbReference>
<feature type="transmembrane region" description="Helical" evidence="8">
    <location>
        <begin position="16"/>
        <end position="37"/>
    </location>
</feature>
<evidence type="ECO:0000313" key="11">
    <source>
        <dbReference type="Proteomes" id="UP001290455"/>
    </source>
</evidence>
<dbReference type="Pfam" id="PF13677">
    <property type="entry name" value="MotB_plug"/>
    <property type="match status" value="1"/>
</dbReference>
<evidence type="ECO:0000259" key="9">
    <source>
        <dbReference type="PROSITE" id="PS51123"/>
    </source>
</evidence>
<evidence type="ECO:0000313" key="10">
    <source>
        <dbReference type="EMBL" id="MDZ5472545.1"/>
    </source>
</evidence>
<dbReference type="RefSeq" id="WP_322446845.1">
    <property type="nucleotide sequence ID" value="NZ_JAXOFX010000007.1"/>
</dbReference>
<evidence type="ECO:0000256" key="1">
    <source>
        <dbReference type="ARBA" id="ARBA00004162"/>
    </source>
</evidence>
<dbReference type="EMBL" id="JAXOFX010000007">
    <property type="protein sequence ID" value="MDZ5472545.1"/>
    <property type="molecule type" value="Genomic_DNA"/>
</dbReference>
<keyword evidence="11" id="KW-1185">Reference proteome</keyword>
<comment type="subcellular location">
    <subcellularLocation>
        <location evidence="1">Cell membrane</location>
        <topology evidence="1">Single-pass membrane protein</topology>
    </subcellularLocation>
</comment>
<accession>A0ABU5IZF7</accession>
<keyword evidence="10" id="KW-0966">Cell projection</keyword>
<dbReference type="Gene3D" id="3.30.1330.60">
    <property type="entry name" value="OmpA-like domain"/>
    <property type="match status" value="1"/>
</dbReference>
<proteinExistence type="inferred from homology"/>
<comment type="caution">
    <text evidence="10">The sequence shown here is derived from an EMBL/GenBank/DDBJ whole genome shotgun (WGS) entry which is preliminary data.</text>
</comment>
<reference evidence="10 11" key="1">
    <citation type="submission" date="2023-11" db="EMBL/GenBank/DDBJ databases">
        <title>Bacillus jintuensis, isolated from a mudflat on the Beibu Gulf coast.</title>
        <authorList>
            <person name="Li M."/>
        </authorList>
    </citation>
    <scope>NUCLEOTIDE SEQUENCE [LARGE SCALE GENOMIC DNA]</scope>
    <source>
        <strain evidence="10 11">31A1R</strain>
    </source>
</reference>
<sequence>MRFKRKPQEPSKGAPLWMVTFSDLVTLILVFFILLFSMSQIDIVKFKAIAESFKERQFLDFYPSVVPFEHPSEQDENVNKQDEDIDDKEKENQLQNLLTEVEKFLDKNGLEDVIIANRTERGVVLVLQEQVLFESGEANIVNDSNAFLDKVGKLLKGLPNLVKVEGHTDDRPITTYRYPSNWELSSARASSVIRYLVDKHSLDSTRFIAVGYGETRPIVANTGPKNWKKNRRVEIVISDPKFDENDLNN</sequence>
<dbReference type="InterPro" id="IPR025713">
    <property type="entry name" value="MotB-like_N_dom"/>
</dbReference>
<comment type="similarity">
    <text evidence="2">Belongs to the MotB family.</text>
</comment>
<evidence type="ECO:0000256" key="6">
    <source>
        <dbReference type="ARBA" id="ARBA00023136"/>
    </source>
</evidence>
<keyword evidence="10" id="KW-0282">Flagellum</keyword>
<dbReference type="PROSITE" id="PS51123">
    <property type="entry name" value="OMPA_2"/>
    <property type="match status" value="1"/>
</dbReference>
<dbReference type="PANTHER" id="PTHR30329:SF16">
    <property type="entry name" value="CHEMOTAXIS MOTB PROTEIN"/>
    <property type="match status" value="1"/>
</dbReference>
<keyword evidence="5 8" id="KW-1133">Transmembrane helix</keyword>